<accession>A0ABP0WTE6</accession>
<evidence type="ECO:0000256" key="7">
    <source>
        <dbReference type="RuleBase" id="RU365062"/>
    </source>
</evidence>
<comment type="subcellular location">
    <subcellularLocation>
        <location evidence="1">Membrane</location>
    </subcellularLocation>
</comment>
<dbReference type="Pfam" id="PF01553">
    <property type="entry name" value="Acyltransferase"/>
    <property type="match status" value="1"/>
</dbReference>
<dbReference type="CDD" id="cd07989">
    <property type="entry name" value="LPLAT_AGPAT-like"/>
    <property type="match status" value="1"/>
</dbReference>
<proteinExistence type="inferred from homology"/>
<dbReference type="PANTHER" id="PTHR12497:SF5">
    <property type="entry name" value="N-ACYLPHOSPHATIDYLETHANOLAMINE SYNTHASE"/>
    <property type="match status" value="1"/>
</dbReference>
<feature type="domain" description="Phospholipid/glycerol acyltransferase" evidence="8">
    <location>
        <begin position="68"/>
        <end position="192"/>
    </location>
</feature>
<dbReference type="PRINTS" id="PR00979">
    <property type="entry name" value="TAFAZZIN"/>
</dbReference>
<keyword evidence="6" id="KW-0012">Acyltransferase</keyword>
<keyword evidence="5" id="KW-0472">Membrane</keyword>
<gene>
    <name evidence="9" type="ORF">CSSPJE1EN1_LOCUS14529</name>
</gene>
<reference evidence="9 10" key="1">
    <citation type="submission" date="2024-02" db="EMBL/GenBank/DDBJ databases">
        <authorList>
            <consortium name="ELIXIR-Norway"/>
            <consortium name="Elixir Norway"/>
        </authorList>
    </citation>
    <scope>NUCLEOTIDE SEQUENCE [LARGE SCALE GENOMIC DNA]</scope>
</reference>
<protein>
    <recommendedName>
        <fullName evidence="7">Tafazzin family protein</fullName>
    </recommendedName>
</protein>
<organism evidence="9 10">
    <name type="scientific">Sphagnum jensenii</name>
    <dbReference type="NCBI Taxonomy" id="128206"/>
    <lineage>
        <taxon>Eukaryota</taxon>
        <taxon>Viridiplantae</taxon>
        <taxon>Streptophyta</taxon>
        <taxon>Embryophyta</taxon>
        <taxon>Bryophyta</taxon>
        <taxon>Sphagnophytina</taxon>
        <taxon>Sphagnopsida</taxon>
        <taxon>Sphagnales</taxon>
        <taxon>Sphagnaceae</taxon>
        <taxon>Sphagnum</taxon>
    </lineage>
</organism>
<keyword evidence="4" id="KW-0443">Lipid metabolism</keyword>
<evidence type="ECO:0000256" key="2">
    <source>
        <dbReference type="ARBA" id="ARBA00010524"/>
    </source>
</evidence>
<dbReference type="SMART" id="SM00563">
    <property type="entry name" value="PlsC"/>
    <property type="match status" value="1"/>
</dbReference>
<evidence type="ECO:0000259" key="8">
    <source>
        <dbReference type="SMART" id="SM00563"/>
    </source>
</evidence>
<evidence type="ECO:0000256" key="6">
    <source>
        <dbReference type="ARBA" id="ARBA00023315"/>
    </source>
</evidence>
<dbReference type="SUPFAM" id="SSF69593">
    <property type="entry name" value="Glycerol-3-phosphate (1)-acyltransferase"/>
    <property type="match status" value="1"/>
</dbReference>
<evidence type="ECO:0000256" key="5">
    <source>
        <dbReference type="ARBA" id="ARBA00023136"/>
    </source>
</evidence>
<dbReference type="Proteomes" id="UP001497444">
    <property type="component" value="Chromosome 2"/>
</dbReference>
<name>A0ABP0WTE6_9BRYO</name>
<evidence type="ECO:0000313" key="10">
    <source>
        <dbReference type="Proteomes" id="UP001497444"/>
    </source>
</evidence>
<sequence length="284" mass="32112">MGRSAMRALSMVPDSAKATHLGGIPRRIILTTVGAFAKLYTTVLNSTQVYNKDMLMSLVMSRSPGTPLVTVSNHMSTLDDPLMWGFQGFPISDPKLCRWTLTASDICFTNPFYSYFFRLGKCIPITRGEGIYQPHMSEALNRINEGDWIHTFPEGKVCQEPSPLRRLKWGTASLIARAAVSPIVLPIAHSGFEKVLPENYWHGRRPLVPLWMKHISIVVGEPIQFDLPGLKRAAHDWARASAVLEEAASRWMYTHITERIWVALQDLVWKAKTLNESRCKEQIH</sequence>
<evidence type="ECO:0000256" key="1">
    <source>
        <dbReference type="ARBA" id="ARBA00004370"/>
    </source>
</evidence>
<dbReference type="EMBL" id="OZ020097">
    <property type="protein sequence ID" value="CAK9269051.1"/>
    <property type="molecule type" value="Genomic_DNA"/>
</dbReference>
<evidence type="ECO:0000313" key="9">
    <source>
        <dbReference type="EMBL" id="CAK9269051.1"/>
    </source>
</evidence>
<comment type="similarity">
    <text evidence="2 7">Belongs to the taffazin family.</text>
</comment>
<evidence type="ECO:0000256" key="3">
    <source>
        <dbReference type="ARBA" id="ARBA00022679"/>
    </source>
</evidence>
<keyword evidence="10" id="KW-1185">Reference proteome</keyword>
<dbReference type="InterPro" id="IPR002123">
    <property type="entry name" value="Plipid/glycerol_acylTrfase"/>
</dbReference>
<keyword evidence="3" id="KW-0808">Transferase</keyword>
<dbReference type="InterPro" id="IPR000872">
    <property type="entry name" value="Tafazzin"/>
</dbReference>
<dbReference type="PANTHER" id="PTHR12497">
    <property type="entry name" value="TAZ PROTEIN TAFAZZIN"/>
    <property type="match status" value="1"/>
</dbReference>
<evidence type="ECO:0000256" key="4">
    <source>
        <dbReference type="ARBA" id="ARBA00023098"/>
    </source>
</evidence>